<dbReference type="Gene3D" id="1.10.3720.10">
    <property type="entry name" value="MetI-like"/>
    <property type="match status" value="1"/>
</dbReference>
<dbReference type="InterPro" id="IPR045621">
    <property type="entry name" value="BPD_transp_1_N"/>
</dbReference>
<keyword evidence="5 7" id="KW-1133">Transmembrane helix</keyword>
<dbReference type="Pfam" id="PF00528">
    <property type="entry name" value="BPD_transp_1"/>
    <property type="match status" value="1"/>
</dbReference>
<proteinExistence type="inferred from homology"/>
<dbReference type="AlphaFoldDB" id="A0A853CH33"/>
<evidence type="ECO:0000256" key="7">
    <source>
        <dbReference type="RuleBase" id="RU363032"/>
    </source>
</evidence>
<dbReference type="PANTHER" id="PTHR43163:SF6">
    <property type="entry name" value="DIPEPTIDE TRANSPORT SYSTEM PERMEASE PROTEIN DPPB-RELATED"/>
    <property type="match status" value="1"/>
</dbReference>
<feature type="domain" description="ABC transmembrane type-1" evidence="8">
    <location>
        <begin position="95"/>
        <end position="320"/>
    </location>
</feature>
<feature type="transmembrane region" description="Helical" evidence="7">
    <location>
        <begin position="193"/>
        <end position="211"/>
    </location>
</feature>
<organism evidence="9 10">
    <name type="scientific">Petropleomorpha daqingensis</name>
    <dbReference type="NCBI Taxonomy" id="2026353"/>
    <lineage>
        <taxon>Bacteria</taxon>
        <taxon>Bacillati</taxon>
        <taxon>Actinomycetota</taxon>
        <taxon>Actinomycetes</taxon>
        <taxon>Geodermatophilales</taxon>
        <taxon>Geodermatophilaceae</taxon>
        <taxon>Petropleomorpha</taxon>
    </lineage>
</organism>
<dbReference type="InterPro" id="IPR000515">
    <property type="entry name" value="MetI-like"/>
</dbReference>
<evidence type="ECO:0000259" key="8">
    <source>
        <dbReference type="PROSITE" id="PS50928"/>
    </source>
</evidence>
<evidence type="ECO:0000256" key="2">
    <source>
        <dbReference type="ARBA" id="ARBA00022448"/>
    </source>
</evidence>
<feature type="transmembrane region" description="Helical" evidence="7">
    <location>
        <begin position="101"/>
        <end position="122"/>
    </location>
</feature>
<evidence type="ECO:0000313" key="10">
    <source>
        <dbReference type="Proteomes" id="UP000541969"/>
    </source>
</evidence>
<dbReference type="PANTHER" id="PTHR43163">
    <property type="entry name" value="DIPEPTIDE TRANSPORT SYSTEM PERMEASE PROTEIN DPPB-RELATED"/>
    <property type="match status" value="1"/>
</dbReference>
<keyword evidence="4 7" id="KW-0812">Transmembrane</keyword>
<accession>A0A853CH33</accession>
<comment type="subcellular location">
    <subcellularLocation>
        <location evidence="1 7">Cell membrane</location>
        <topology evidence="1 7">Multi-pass membrane protein</topology>
    </subcellularLocation>
</comment>
<dbReference type="Pfam" id="PF19300">
    <property type="entry name" value="BPD_transp_1_N"/>
    <property type="match status" value="1"/>
</dbReference>
<dbReference type="RefSeq" id="WP_179717630.1">
    <property type="nucleotide sequence ID" value="NZ_JACBZT010000001.1"/>
</dbReference>
<comment type="caution">
    <text evidence="9">The sequence shown here is derived from an EMBL/GenBank/DDBJ whole genome shotgun (WGS) entry which is preliminary data.</text>
</comment>
<dbReference type="Proteomes" id="UP000541969">
    <property type="component" value="Unassembled WGS sequence"/>
</dbReference>
<dbReference type="GO" id="GO:0055085">
    <property type="term" value="P:transmembrane transport"/>
    <property type="evidence" value="ECO:0007669"/>
    <property type="project" value="InterPro"/>
</dbReference>
<keyword evidence="10" id="KW-1185">Reference proteome</keyword>
<keyword evidence="6 7" id="KW-0472">Membrane</keyword>
<dbReference type="EMBL" id="JACBZT010000001">
    <property type="protein sequence ID" value="NYJ06481.1"/>
    <property type="molecule type" value="Genomic_DNA"/>
</dbReference>
<evidence type="ECO:0000256" key="6">
    <source>
        <dbReference type="ARBA" id="ARBA00023136"/>
    </source>
</evidence>
<evidence type="ECO:0000256" key="3">
    <source>
        <dbReference type="ARBA" id="ARBA00022475"/>
    </source>
</evidence>
<dbReference type="InterPro" id="IPR035906">
    <property type="entry name" value="MetI-like_sf"/>
</dbReference>
<evidence type="ECO:0000256" key="5">
    <source>
        <dbReference type="ARBA" id="ARBA00022989"/>
    </source>
</evidence>
<evidence type="ECO:0000256" key="4">
    <source>
        <dbReference type="ARBA" id="ARBA00022692"/>
    </source>
</evidence>
<protein>
    <submittedName>
        <fullName evidence="9">Peptide/nickel transport system permease protein</fullName>
    </submittedName>
</protein>
<dbReference type="GO" id="GO:0005886">
    <property type="term" value="C:plasma membrane"/>
    <property type="evidence" value="ECO:0007669"/>
    <property type="project" value="UniProtKB-SubCell"/>
</dbReference>
<evidence type="ECO:0000256" key="1">
    <source>
        <dbReference type="ARBA" id="ARBA00004651"/>
    </source>
</evidence>
<keyword evidence="2 7" id="KW-0813">Transport</keyword>
<name>A0A853CH33_9ACTN</name>
<feature type="transmembrane region" description="Helical" evidence="7">
    <location>
        <begin position="298"/>
        <end position="323"/>
    </location>
</feature>
<keyword evidence="3" id="KW-1003">Cell membrane</keyword>
<gene>
    <name evidence="9" type="ORF">GGQ55_002759</name>
</gene>
<feature type="transmembrane region" description="Helical" evidence="7">
    <location>
        <begin position="134"/>
        <end position="151"/>
    </location>
</feature>
<sequence length="330" mass="36739">MFFFTIRRIIGSVFVLLASSFLVFALCSASFDPLQKYRQRQPPPSQAFLDNVREQLGLNDPFFVRYWNWLRGVVTGDFGKSVNGTPVADQLITRAGVTGRMIIAAMILAIILAIVVGVIGAVRQYKPSDYAFTFIAYILIALPTFWFAALLKEFLAVKVNQLFGKQVLYTIGEETPGIKQFATSNWELWSDRIGHLVLPTICLALLSFAAWSRFQRASMLDVLGSDYMRLARAKGLTYRRTVYKHGLRNALIPLTTVVALGIGTLFGSAVITETVFVWNGMGRYLLNDGIGNNDINVVLGWLIVSAAVIVLFNLIADILYAVLDPRIRLA</sequence>
<dbReference type="PROSITE" id="PS50928">
    <property type="entry name" value="ABC_TM1"/>
    <property type="match status" value="1"/>
</dbReference>
<dbReference type="CDD" id="cd06261">
    <property type="entry name" value="TM_PBP2"/>
    <property type="match status" value="1"/>
</dbReference>
<comment type="similarity">
    <text evidence="7">Belongs to the binding-protein-dependent transport system permease family.</text>
</comment>
<feature type="transmembrane region" description="Helical" evidence="7">
    <location>
        <begin position="250"/>
        <end position="278"/>
    </location>
</feature>
<dbReference type="SUPFAM" id="SSF161098">
    <property type="entry name" value="MetI-like"/>
    <property type="match status" value="1"/>
</dbReference>
<evidence type="ECO:0000313" key="9">
    <source>
        <dbReference type="EMBL" id="NYJ06481.1"/>
    </source>
</evidence>
<reference evidence="9 10" key="1">
    <citation type="submission" date="2020-07" db="EMBL/GenBank/DDBJ databases">
        <title>Sequencing the genomes of 1000 actinobacteria strains.</title>
        <authorList>
            <person name="Klenk H.-P."/>
        </authorList>
    </citation>
    <scope>NUCLEOTIDE SEQUENCE [LARGE SCALE GENOMIC DNA]</scope>
    <source>
        <strain evidence="9 10">DSM 104001</strain>
    </source>
</reference>